<keyword evidence="1" id="KW-0812">Transmembrane</keyword>
<dbReference type="AlphaFoldDB" id="A0AAU7XS08"/>
<reference evidence="2" key="1">
    <citation type="submission" date="2024-02" db="EMBL/GenBank/DDBJ databases">
        <title>Complete genome sequence of Vreelandella sp. SM1641, a marine exopolysaccharide-producing bacterium isolated from deep-sea hydrothermal sediment of the southwest Indian Ocean.</title>
        <authorList>
            <person name="Zhu H."/>
            <person name="Sun M."/>
        </authorList>
    </citation>
    <scope>NUCLEOTIDE SEQUENCE</scope>
    <source>
        <strain evidence="2">SM1641</strain>
    </source>
</reference>
<evidence type="ECO:0008006" key="3">
    <source>
        <dbReference type="Google" id="ProtNLM"/>
    </source>
</evidence>
<name>A0AAU7XS08_9GAMM</name>
<gene>
    <name evidence="2" type="ORF">V8F66_09185</name>
</gene>
<keyword evidence="1" id="KW-0472">Membrane</keyword>
<dbReference type="RefSeq" id="WP_281372583.1">
    <property type="nucleotide sequence ID" value="NZ_CP158484.1"/>
</dbReference>
<sequence length="40" mass="4299">MAMPDYLGYHKELVMISGIFELAGAIGILVPKLAFGPHVV</sequence>
<feature type="transmembrane region" description="Helical" evidence="1">
    <location>
        <begin position="12"/>
        <end position="30"/>
    </location>
</feature>
<evidence type="ECO:0000256" key="1">
    <source>
        <dbReference type="SAM" id="Phobius"/>
    </source>
</evidence>
<evidence type="ECO:0000313" key="2">
    <source>
        <dbReference type="EMBL" id="XBY60630.1"/>
    </source>
</evidence>
<organism evidence="2">
    <name type="scientific">Vreelandella sp. SM1641</name>
    <dbReference type="NCBI Taxonomy" id="3126101"/>
    <lineage>
        <taxon>Bacteria</taxon>
        <taxon>Pseudomonadati</taxon>
        <taxon>Pseudomonadota</taxon>
        <taxon>Gammaproteobacteria</taxon>
        <taxon>Oceanospirillales</taxon>
        <taxon>Halomonadaceae</taxon>
        <taxon>Vreelandella</taxon>
    </lineage>
</organism>
<dbReference type="KEGG" id="vrs:V8F66_09185"/>
<proteinExistence type="predicted"/>
<dbReference type="EMBL" id="CP158484">
    <property type="protein sequence ID" value="XBY60630.1"/>
    <property type="molecule type" value="Genomic_DNA"/>
</dbReference>
<accession>A0AAU7XS08</accession>
<keyword evidence="1" id="KW-1133">Transmembrane helix</keyword>
<protein>
    <recommendedName>
        <fullName evidence="3">DoxX family protein</fullName>
    </recommendedName>
</protein>